<keyword evidence="11" id="KW-1185">Reference proteome</keyword>
<dbReference type="InterPro" id="IPR039421">
    <property type="entry name" value="Type_1_exporter"/>
</dbReference>
<evidence type="ECO:0000256" key="6">
    <source>
        <dbReference type="ARBA" id="ARBA00023136"/>
    </source>
</evidence>
<evidence type="ECO:0000256" key="1">
    <source>
        <dbReference type="ARBA" id="ARBA00004651"/>
    </source>
</evidence>
<keyword evidence="3" id="KW-0547">Nucleotide-binding</keyword>
<evidence type="ECO:0000259" key="9">
    <source>
        <dbReference type="PROSITE" id="PS50929"/>
    </source>
</evidence>
<dbReference type="SUPFAM" id="SSF90123">
    <property type="entry name" value="ABC transporter transmembrane region"/>
    <property type="match status" value="1"/>
</dbReference>
<dbReference type="SMART" id="SM00382">
    <property type="entry name" value="AAA"/>
    <property type="match status" value="1"/>
</dbReference>
<feature type="domain" description="ABC transmembrane type-1" evidence="9">
    <location>
        <begin position="21"/>
        <end position="302"/>
    </location>
</feature>
<dbReference type="GO" id="GO:0005886">
    <property type="term" value="C:plasma membrane"/>
    <property type="evidence" value="ECO:0007669"/>
    <property type="project" value="UniProtKB-SubCell"/>
</dbReference>
<feature type="transmembrane region" description="Helical" evidence="7">
    <location>
        <begin position="58"/>
        <end position="81"/>
    </location>
</feature>
<dbReference type="Pfam" id="PF00005">
    <property type="entry name" value="ABC_tran"/>
    <property type="match status" value="1"/>
</dbReference>
<evidence type="ECO:0000313" key="10">
    <source>
        <dbReference type="EMBL" id="RGB74892.1"/>
    </source>
</evidence>
<evidence type="ECO:0000256" key="7">
    <source>
        <dbReference type="SAM" id="Phobius"/>
    </source>
</evidence>
<feature type="transmembrane region" description="Helical" evidence="7">
    <location>
        <begin position="237"/>
        <end position="264"/>
    </location>
</feature>
<dbReference type="InterPro" id="IPR036640">
    <property type="entry name" value="ABC1_TM_sf"/>
</dbReference>
<dbReference type="Proteomes" id="UP000261011">
    <property type="component" value="Unassembled WGS sequence"/>
</dbReference>
<dbReference type="EMBL" id="QVEU01000008">
    <property type="protein sequence ID" value="RGB74892.1"/>
    <property type="molecule type" value="Genomic_DNA"/>
</dbReference>
<keyword evidence="5 7" id="KW-1133">Transmembrane helix</keyword>
<feature type="transmembrane region" description="Helical" evidence="7">
    <location>
        <begin position="130"/>
        <end position="153"/>
    </location>
</feature>
<dbReference type="GO" id="GO:0015421">
    <property type="term" value="F:ABC-type oligopeptide transporter activity"/>
    <property type="evidence" value="ECO:0007669"/>
    <property type="project" value="TreeGrafter"/>
</dbReference>
<keyword evidence="6 7" id="KW-0472">Membrane</keyword>
<feature type="domain" description="ABC transporter" evidence="8">
    <location>
        <begin position="335"/>
        <end position="569"/>
    </location>
</feature>
<dbReference type="InterPro" id="IPR011527">
    <property type="entry name" value="ABC1_TM_dom"/>
</dbReference>
<accession>A0A3E2TFZ3</accession>
<comment type="subcellular location">
    <subcellularLocation>
        <location evidence="1">Cell membrane</location>
        <topology evidence="1">Multi-pass membrane protein</topology>
    </subcellularLocation>
</comment>
<sequence>MKRDQTVYNLLKESIPHSKLILGIIFSALGSFLTLMIPQIIGQLASSEAIEYLMDHKYIIGLILLFILVLYIIKTVATYFLGTVGATAIENVQKTFSSHVIALPISVIERYQPANLSSRLTNDIVVISKIASVIIPDIIINSVIVIGALIFLFKINLKLTLFVLLIVPIFLLVNLPVNKKLENIYRNQQKLLGDISGNFTQSINNIKLIKSFNAQEDEKKRHFSYFNALSNNMKRMVLVGASLSSLSAALIVYHLTFLVIYLSFTYYKGGLNISDLIIFFMYVVQVISPILQLLNDFTELFEARGAISRLSEILDLNTEDDGIYKDHVTNMNSSIVFENVSFSYGESSILNNLNFIINNKEFVSIVGPSGSGKSTILSLIYKFYGSYEGKITVGGYDLEDISPYDLRNNVSFILQNNLVFSDTIRNNLKYGKNRDLDDDILREYTYLTTIDKFIDKYQGLDTVIGEEGILLSEGQKQKINVARNLLSEPKILLLDEPSSSLDVVSESVINDILVSFKDKMTIVVVAHKIKTVMNSDKIIVLNSLGSIEAIGTHEFLIKNSPTYKQFYNMSLIQKKEF</sequence>
<evidence type="ECO:0000256" key="3">
    <source>
        <dbReference type="ARBA" id="ARBA00022741"/>
    </source>
</evidence>
<dbReference type="GO" id="GO:0005524">
    <property type="term" value="F:ATP binding"/>
    <property type="evidence" value="ECO:0007669"/>
    <property type="project" value="UniProtKB-KW"/>
</dbReference>
<dbReference type="PANTHER" id="PTHR43394:SF1">
    <property type="entry name" value="ATP-BINDING CASSETTE SUB-FAMILY B MEMBER 10, MITOCHONDRIAL"/>
    <property type="match status" value="1"/>
</dbReference>
<evidence type="ECO:0000259" key="8">
    <source>
        <dbReference type="PROSITE" id="PS50893"/>
    </source>
</evidence>
<dbReference type="OrthoDB" id="9770415at2"/>
<evidence type="ECO:0000313" key="11">
    <source>
        <dbReference type="Proteomes" id="UP000261011"/>
    </source>
</evidence>
<protein>
    <submittedName>
        <fullName evidence="10">ABC transporter ATP-binding protein</fullName>
    </submittedName>
</protein>
<organism evidence="10 11">
    <name type="scientific">Anaerococcus nagyae</name>
    <dbReference type="NCBI Taxonomy" id="1755241"/>
    <lineage>
        <taxon>Bacteria</taxon>
        <taxon>Bacillati</taxon>
        <taxon>Bacillota</taxon>
        <taxon>Tissierellia</taxon>
        <taxon>Tissierellales</taxon>
        <taxon>Peptoniphilaceae</taxon>
        <taxon>Anaerococcus</taxon>
    </lineage>
</organism>
<proteinExistence type="predicted"/>
<dbReference type="Pfam" id="PF00664">
    <property type="entry name" value="ABC_membrane"/>
    <property type="match status" value="1"/>
</dbReference>
<dbReference type="SUPFAM" id="SSF52540">
    <property type="entry name" value="P-loop containing nucleoside triphosphate hydrolases"/>
    <property type="match status" value="1"/>
</dbReference>
<reference evidence="10 11" key="1">
    <citation type="submission" date="2018-08" db="EMBL/GenBank/DDBJ databases">
        <title>A genome reference for cultivated species of the human gut microbiota.</title>
        <authorList>
            <person name="Zou Y."/>
            <person name="Xue W."/>
            <person name="Luo G."/>
        </authorList>
    </citation>
    <scope>NUCLEOTIDE SEQUENCE [LARGE SCALE GENOMIC DNA]</scope>
    <source>
        <strain evidence="10 11">OF01-3</strain>
    </source>
</reference>
<dbReference type="GO" id="GO:0016887">
    <property type="term" value="F:ATP hydrolysis activity"/>
    <property type="evidence" value="ECO:0007669"/>
    <property type="project" value="InterPro"/>
</dbReference>
<dbReference type="InterPro" id="IPR003439">
    <property type="entry name" value="ABC_transporter-like_ATP-bd"/>
</dbReference>
<name>A0A3E2TFZ3_9FIRM</name>
<feature type="transmembrane region" description="Helical" evidence="7">
    <location>
        <begin position="20"/>
        <end position="38"/>
    </location>
</feature>
<comment type="caution">
    <text evidence="10">The sequence shown here is derived from an EMBL/GenBank/DDBJ whole genome shotgun (WGS) entry which is preliminary data.</text>
</comment>
<dbReference type="PANTHER" id="PTHR43394">
    <property type="entry name" value="ATP-DEPENDENT PERMEASE MDL1, MITOCHONDRIAL"/>
    <property type="match status" value="1"/>
</dbReference>
<dbReference type="InterPro" id="IPR003593">
    <property type="entry name" value="AAA+_ATPase"/>
</dbReference>
<dbReference type="Gene3D" id="3.40.50.300">
    <property type="entry name" value="P-loop containing nucleotide triphosphate hydrolases"/>
    <property type="match status" value="1"/>
</dbReference>
<feature type="transmembrane region" description="Helical" evidence="7">
    <location>
        <begin position="276"/>
        <end position="294"/>
    </location>
</feature>
<dbReference type="AlphaFoldDB" id="A0A3E2TFZ3"/>
<gene>
    <name evidence="10" type="ORF">DXA39_07740</name>
</gene>
<keyword evidence="4 10" id="KW-0067">ATP-binding</keyword>
<evidence type="ECO:0000256" key="2">
    <source>
        <dbReference type="ARBA" id="ARBA00022692"/>
    </source>
</evidence>
<dbReference type="InterPro" id="IPR027417">
    <property type="entry name" value="P-loop_NTPase"/>
</dbReference>
<evidence type="ECO:0000256" key="4">
    <source>
        <dbReference type="ARBA" id="ARBA00022840"/>
    </source>
</evidence>
<dbReference type="PROSITE" id="PS50893">
    <property type="entry name" value="ABC_TRANSPORTER_2"/>
    <property type="match status" value="1"/>
</dbReference>
<dbReference type="RefSeq" id="WP_117522146.1">
    <property type="nucleotide sequence ID" value="NZ_JBHWMK010000019.1"/>
</dbReference>
<dbReference type="Gene3D" id="1.20.1560.10">
    <property type="entry name" value="ABC transporter type 1, transmembrane domain"/>
    <property type="match status" value="1"/>
</dbReference>
<feature type="transmembrane region" description="Helical" evidence="7">
    <location>
        <begin position="159"/>
        <end position="177"/>
    </location>
</feature>
<dbReference type="PROSITE" id="PS50929">
    <property type="entry name" value="ABC_TM1F"/>
    <property type="match status" value="1"/>
</dbReference>
<evidence type="ECO:0000256" key="5">
    <source>
        <dbReference type="ARBA" id="ARBA00022989"/>
    </source>
</evidence>
<keyword evidence="2 7" id="KW-0812">Transmembrane</keyword>